<proteinExistence type="inferred from homology"/>
<reference evidence="5" key="1">
    <citation type="submission" date="2017-04" db="EMBL/GenBank/DDBJ databases">
        <authorList>
            <person name="Bumgarner R.E."/>
            <person name="Fredricks D.N."/>
            <person name="Srinivasan S."/>
        </authorList>
    </citation>
    <scope>NUCLEOTIDE SEQUENCE [LARGE SCALE GENOMIC DNA]</scope>
    <source>
        <strain evidence="5">KA00405</strain>
    </source>
</reference>
<dbReference type="InterPro" id="IPR045595">
    <property type="entry name" value="SufBD_N"/>
</dbReference>
<evidence type="ECO:0000256" key="1">
    <source>
        <dbReference type="ARBA" id="ARBA00043967"/>
    </source>
</evidence>
<sequence>MENKNIPNQNSNLAAEDKIQAESIVRSDFEHKIYDGDISVLKFSKGLDEAKVREISRLKKEPAWMTDIRVKAYHTFLKTPYPTFGPDLSGLDLDDITYYNRATPKAESTWDQVPEKIKETFDKLGIPEAEKQYLAGVTTQYESEVVYHKAQQKLQELGVVFLDTDTGLKKYPELFERFFGKLVPAADNKFAALNTAVWSGGSFIYVPKGVKCPQPVQSYFRINSERLGQFERTLIIVDDDADLHYIEGCTAPTYTTSSLHAAIVEIFVGKNAKCRYSTVQNWSNNVYNLVTKRSSCEAGGHMEWVDGNIGSGVTMLYPSCYLRGEGAHGSMISVSMADRGQIQDIGARMIHTAPNTSSQIISKSLSRNGGNAIYRGTVEHTPAAHGAKSYIECDTLILDKESESDTIPTYRIREGVSEIEHEGTVSKVNEEQIFYLMSRGLTEEAATEMIISGFIEPFTRELPMEYAVELNQLLKLDMSNSVG</sequence>
<dbReference type="PANTHER" id="PTHR30508:SF1">
    <property type="entry name" value="UPF0051 PROTEIN ABCI8, CHLOROPLASTIC-RELATED"/>
    <property type="match status" value="1"/>
</dbReference>
<dbReference type="InterPro" id="IPR000825">
    <property type="entry name" value="SUF_FeS_clus_asmbl_SufBD_core"/>
</dbReference>
<protein>
    <submittedName>
        <fullName evidence="4">Fe-S cluster assembly protein SufB</fullName>
    </submittedName>
</protein>
<dbReference type="EMBL" id="NBZD01000002">
    <property type="protein sequence ID" value="PNH18767.1"/>
    <property type="molecule type" value="Genomic_DNA"/>
</dbReference>
<organism evidence="4 5">
    <name type="scientific">Mageeibacillus indolicus</name>
    <dbReference type="NCBI Taxonomy" id="884684"/>
    <lineage>
        <taxon>Bacteria</taxon>
        <taxon>Bacillati</taxon>
        <taxon>Bacillota</taxon>
        <taxon>Clostridia</taxon>
        <taxon>Eubacteriales</taxon>
        <taxon>Oscillospiraceae</taxon>
        <taxon>Mageeibacillus</taxon>
    </lineage>
</organism>
<dbReference type="SUPFAM" id="SSF101960">
    <property type="entry name" value="Stabilizer of iron transporter SufD"/>
    <property type="match status" value="1"/>
</dbReference>
<comment type="caution">
    <text evidence="4">The sequence shown here is derived from an EMBL/GenBank/DDBJ whole genome shotgun (WGS) entry which is preliminary data.</text>
</comment>
<evidence type="ECO:0000313" key="4">
    <source>
        <dbReference type="EMBL" id="PNH18767.1"/>
    </source>
</evidence>
<dbReference type="AlphaFoldDB" id="A0A2J8B1X0"/>
<evidence type="ECO:0000259" key="3">
    <source>
        <dbReference type="Pfam" id="PF19295"/>
    </source>
</evidence>
<dbReference type="InterPro" id="IPR010231">
    <property type="entry name" value="SUF_FeS_clus_asmbl_SufB"/>
</dbReference>
<dbReference type="GO" id="GO:0016226">
    <property type="term" value="P:iron-sulfur cluster assembly"/>
    <property type="evidence" value="ECO:0007669"/>
    <property type="project" value="InterPro"/>
</dbReference>
<gene>
    <name evidence="4" type="ORF">B7R76_04210</name>
</gene>
<dbReference type="InterPro" id="IPR055346">
    <property type="entry name" value="Fe-S_cluster_assembly_SufBD"/>
</dbReference>
<name>A0A2J8B1X0_9FIRM</name>
<evidence type="ECO:0000313" key="5">
    <source>
        <dbReference type="Proteomes" id="UP000236394"/>
    </source>
</evidence>
<dbReference type="NCBIfam" id="TIGR01980">
    <property type="entry name" value="sufB"/>
    <property type="match status" value="1"/>
</dbReference>
<evidence type="ECO:0000259" key="2">
    <source>
        <dbReference type="Pfam" id="PF01458"/>
    </source>
</evidence>
<accession>A0A2J8B1X0</accession>
<dbReference type="Pfam" id="PF01458">
    <property type="entry name" value="SUFBD_core"/>
    <property type="match status" value="1"/>
</dbReference>
<dbReference type="RefSeq" id="WP_102892453.1">
    <property type="nucleotide sequence ID" value="NZ_NBZD01000002.1"/>
</dbReference>
<feature type="domain" description="SUF system FeS cluster assembly SufBD N-terminal" evidence="3">
    <location>
        <begin position="145"/>
        <end position="217"/>
    </location>
</feature>
<feature type="domain" description="SUF system FeS cluster assembly SufBD core" evidence="2">
    <location>
        <begin position="220"/>
        <end position="454"/>
    </location>
</feature>
<comment type="similarity">
    <text evidence="1">Belongs to the iron-sulfur cluster assembly SufBD family.</text>
</comment>
<dbReference type="Proteomes" id="UP000236394">
    <property type="component" value="Unassembled WGS sequence"/>
</dbReference>
<dbReference type="InterPro" id="IPR037284">
    <property type="entry name" value="SUF_FeS_clus_asmbl_SufBD_sf"/>
</dbReference>
<dbReference type="PANTHER" id="PTHR30508">
    <property type="entry name" value="FES CLUSTER ASSEMBLY PROTEIN SUF"/>
    <property type="match status" value="1"/>
</dbReference>
<dbReference type="Pfam" id="PF19295">
    <property type="entry name" value="SufBD_N"/>
    <property type="match status" value="1"/>
</dbReference>